<comment type="function">
    <text evidence="9">Catalyzes the phosphorylation of ribose at O-5 in a reaction requiring ATP and magnesium. The resulting D-ribose-5-phosphate can then be used either for sythesis of nucleotides, histidine, and tryptophan, or as a component of the pentose phosphate pathway.</text>
</comment>
<feature type="binding site" evidence="9">
    <location>
        <begin position="38"/>
        <end position="42"/>
    </location>
    <ligand>
        <name>substrate</name>
    </ligand>
</feature>
<dbReference type="PANTHER" id="PTHR10584">
    <property type="entry name" value="SUGAR KINASE"/>
    <property type="match status" value="1"/>
</dbReference>
<comment type="catalytic activity">
    <reaction evidence="9">
        <text>D-ribose + ATP = D-ribose 5-phosphate + ADP + H(+)</text>
        <dbReference type="Rhea" id="RHEA:13697"/>
        <dbReference type="ChEBI" id="CHEBI:15378"/>
        <dbReference type="ChEBI" id="CHEBI:30616"/>
        <dbReference type="ChEBI" id="CHEBI:47013"/>
        <dbReference type="ChEBI" id="CHEBI:78346"/>
        <dbReference type="ChEBI" id="CHEBI:456216"/>
        <dbReference type="EC" id="2.7.1.15"/>
    </reaction>
</comment>
<dbReference type="PRINTS" id="PR00990">
    <property type="entry name" value="RIBOKINASE"/>
</dbReference>
<evidence type="ECO:0000256" key="5">
    <source>
        <dbReference type="ARBA" id="ARBA00022840"/>
    </source>
</evidence>
<feature type="binding site" evidence="9">
    <location>
        <begin position="242"/>
        <end position="243"/>
    </location>
    <ligand>
        <name>ATP</name>
        <dbReference type="ChEBI" id="CHEBI:30616"/>
    </ligand>
</feature>
<feature type="binding site" evidence="9">
    <location>
        <begin position="10"/>
        <end position="12"/>
    </location>
    <ligand>
        <name>substrate</name>
    </ligand>
</feature>
<evidence type="ECO:0000259" key="10">
    <source>
        <dbReference type="Pfam" id="PF00294"/>
    </source>
</evidence>
<dbReference type="InterPro" id="IPR029056">
    <property type="entry name" value="Ribokinase-like"/>
</dbReference>
<dbReference type="EMBL" id="DXBU01000189">
    <property type="protein sequence ID" value="HIZ23848.1"/>
    <property type="molecule type" value="Genomic_DNA"/>
</dbReference>
<feature type="active site" description="Proton acceptor" evidence="9">
    <location>
        <position position="243"/>
    </location>
</feature>
<comment type="pathway">
    <text evidence="9">Carbohydrate metabolism; D-ribose degradation; D-ribose 5-phosphate from beta-D-ribopyranose: step 2/2.</text>
</comment>
<evidence type="ECO:0000256" key="3">
    <source>
        <dbReference type="ARBA" id="ARBA00022741"/>
    </source>
</evidence>
<dbReference type="InterPro" id="IPR002139">
    <property type="entry name" value="Ribo/fructo_kinase"/>
</dbReference>
<comment type="subcellular location">
    <subcellularLocation>
        <location evidence="9">Cytoplasm</location>
    </subcellularLocation>
</comment>
<keyword evidence="2 9" id="KW-0479">Metal-binding</keyword>
<dbReference type="GO" id="GO:0046872">
    <property type="term" value="F:metal ion binding"/>
    <property type="evidence" value="ECO:0007669"/>
    <property type="project" value="UniProtKB-KW"/>
</dbReference>
<keyword evidence="7 9" id="KW-0630">Potassium</keyword>
<evidence type="ECO:0000256" key="8">
    <source>
        <dbReference type="ARBA" id="ARBA00023277"/>
    </source>
</evidence>
<dbReference type="InterPro" id="IPR011611">
    <property type="entry name" value="PfkB_dom"/>
</dbReference>
<dbReference type="Pfam" id="PF00294">
    <property type="entry name" value="PfkB"/>
    <property type="match status" value="1"/>
</dbReference>
<dbReference type="GO" id="GO:0019303">
    <property type="term" value="P:D-ribose catabolic process"/>
    <property type="evidence" value="ECO:0007669"/>
    <property type="project" value="UniProtKB-UniRule"/>
</dbReference>
<dbReference type="EC" id="2.7.1.15" evidence="9"/>
<accession>A0A9D2IUD9</accession>
<dbReference type="Gene3D" id="3.40.1190.20">
    <property type="match status" value="1"/>
</dbReference>
<comment type="similarity">
    <text evidence="9">Belongs to the carbohydrate kinase PfkB family. Ribokinase subfamily.</text>
</comment>
<comment type="caution">
    <text evidence="9">Lacks conserved residue(s) required for the propagation of feature annotation.</text>
</comment>
<dbReference type="PANTHER" id="PTHR10584:SF166">
    <property type="entry name" value="RIBOKINASE"/>
    <property type="match status" value="1"/>
</dbReference>
<dbReference type="GO" id="GO:0004747">
    <property type="term" value="F:ribokinase activity"/>
    <property type="evidence" value="ECO:0007669"/>
    <property type="project" value="UniProtKB-UniRule"/>
</dbReference>
<feature type="binding site" evidence="9">
    <location>
        <position position="243"/>
    </location>
    <ligand>
        <name>substrate</name>
    </ligand>
</feature>
<evidence type="ECO:0000256" key="7">
    <source>
        <dbReference type="ARBA" id="ARBA00022958"/>
    </source>
</evidence>
<reference evidence="11" key="2">
    <citation type="submission" date="2021-04" db="EMBL/GenBank/DDBJ databases">
        <authorList>
            <person name="Gilroy R."/>
        </authorList>
    </citation>
    <scope>NUCLEOTIDE SEQUENCE</scope>
    <source>
        <strain evidence="11">14324</strain>
    </source>
</reference>
<dbReference type="InterPro" id="IPR011877">
    <property type="entry name" value="Ribokinase"/>
</dbReference>
<feature type="binding site" evidence="9">
    <location>
        <position position="136"/>
    </location>
    <ligand>
        <name>substrate</name>
    </ligand>
</feature>
<sequence>MKVLNFGSMNLDYVYQVDHILIPGETLASSDRKTFCGGKGLNQSIALAKAGIPVYHAGMIGDEGDVLLETCRENGVNTEFIRKIPGPGGHTVIQVDKNGQNSILLFGGSNRSMTKEFVDSVLAAFEGGDIILLQNEINELDYIIDKAYEKGMMIILNPSPYDSALDACDLSKVSLFLVNEIEGYQITGEKEPEKILARIKELYPKSKIVLTLGGEGSVYQDESGIYRQGIYKVKAVDTTAAGDTFTGYFISSIIDGMPVQEGLSLAAKASAIAVSRPGATASIPLREEVLAWETDNN</sequence>
<evidence type="ECO:0000256" key="6">
    <source>
        <dbReference type="ARBA" id="ARBA00022842"/>
    </source>
</evidence>
<reference evidence="11" key="1">
    <citation type="journal article" date="2021" name="PeerJ">
        <title>Extensive microbial diversity within the chicken gut microbiome revealed by metagenomics and culture.</title>
        <authorList>
            <person name="Gilroy R."/>
            <person name="Ravi A."/>
            <person name="Getino M."/>
            <person name="Pursley I."/>
            <person name="Horton D.L."/>
            <person name="Alikhan N.F."/>
            <person name="Baker D."/>
            <person name="Gharbi K."/>
            <person name="Hall N."/>
            <person name="Watson M."/>
            <person name="Adriaenssens E.M."/>
            <person name="Foster-Nyarko E."/>
            <person name="Jarju S."/>
            <person name="Secka A."/>
            <person name="Antonio M."/>
            <person name="Oren A."/>
            <person name="Chaudhuri R.R."/>
            <person name="La Ragione R."/>
            <person name="Hildebrand F."/>
            <person name="Pallen M.J."/>
        </authorList>
    </citation>
    <scope>NUCLEOTIDE SEQUENCE</scope>
    <source>
        <strain evidence="11">14324</strain>
    </source>
</reference>
<dbReference type="AlphaFoldDB" id="A0A9D2IUD9"/>
<dbReference type="HAMAP" id="MF_01987">
    <property type="entry name" value="Ribokinase"/>
    <property type="match status" value="1"/>
</dbReference>
<feature type="binding site" evidence="9">
    <location>
        <position position="273"/>
    </location>
    <ligand>
        <name>K(+)</name>
        <dbReference type="ChEBI" id="CHEBI:29103"/>
    </ligand>
</feature>
<feature type="binding site" evidence="9">
    <location>
        <position position="276"/>
    </location>
    <ligand>
        <name>K(+)</name>
        <dbReference type="ChEBI" id="CHEBI:29103"/>
    </ligand>
</feature>
<comment type="activity regulation">
    <text evidence="9">Activated by a monovalent cation that binds near, but not in, the active site. The most likely occupant of the site in vivo is potassium. Ion binding induces a conformational change that may alter substrate affinity.</text>
</comment>
<comment type="cofactor">
    <cofactor evidence="9">
        <name>Mg(2+)</name>
        <dbReference type="ChEBI" id="CHEBI:18420"/>
    </cofactor>
    <text evidence="9">Requires a divalent cation, most likely magnesium in vivo, as an electrophilic catalyst to aid phosphoryl group transfer. It is the chelate of the metal and the nucleotide that is the actual substrate.</text>
</comment>
<evidence type="ECO:0000256" key="9">
    <source>
        <dbReference type="HAMAP-Rule" id="MF_01987"/>
    </source>
</evidence>
<evidence type="ECO:0000256" key="1">
    <source>
        <dbReference type="ARBA" id="ARBA00022679"/>
    </source>
</evidence>
<dbReference type="GO" id="GO:0005737">
    <property type="term" value="C:cytoplasm"/>
    <property type="evidence" value="ECO:0007669"/>
    <property type="project" value="UniProtKB-SubCell"/>
</dbReference>
<proteinExistence type="inferred from homology"/>
<keyword evidence="5 9" id="KW-0067">ATP-binding</keyword>
<dbReference type="CDD" id="cd01174">
    <property type="entry name" value="ribokinase"/>
    <property type="match status" value="1"/>
</dbReference>
<feature type="binding site" evidence="9">
    <location>
        <position position="282"/>
    </location>
    <ligand>
        <name>K(+)</name>
        <dbReference type="ChEBI" id="CHEBI:29103"/>
    </ligand>
</feature>
<comment type="caution">
    <text evidence="11">The sequence shown here is derived from an EMBL/GenBank/DDBJ whole genome shotgun (WGS) entry which is preliminary data.</text>
</comment>
<feature type="binding site" evidence="9">
    <location>
        <position position="179"/>
    </location>
    <ligand>
        <name>ATP</name>
        <dbReference type="ChEBI" id="CHEBI:30616"/>
    </ligand>
</feature>
<feature type="binding site" evidence="9">
    <location>
        <position position="239"/>
    </location>
    <ligand>
        <name>K(+)</name>
        <dbReference type="ChEBI" id="CHEBI:29103"/>
    </ligand>
</feature>
<protein>
    <recommendedName>
        <fullName evidence="9">Ribokinase</fullName>
        <shortName evidence="9">RK</shortName>
        <ecNumber evidence="9">2.7.1.15</ecNumber>
    </recommendedName>
</protein>
<dbReference type="GO" id="GO:0005524">
    <property type="term" value="F:ATP binding"/>
    <property type="evidence" value="ECO:0007669"/>
    <property type="project" value="UniProtKB-UniRule"/>
</dbReference>
<gene>
    <name evidence="9" type="primary">rbsK</name>
    <name evidence="11" type="ORF">IAA21_13860</name>
</gene>
<keyword evidence="1 9" id="KW-0808">Transferase</keyword>
<feature type="binding site" evidence="9">
    <location>
        <position position="237"/>
    </location>
    <ligand>
        <name>K(+)</name>
        <dbReference type="ChEBI" id="CHEBI:29103"/>
    </ligand>
</feature>
<feature type="domain" description="Carbohydrate kinase PfkB" evidence="10">
    <location>
        <begin position="3"/>
        <end position="284"/>
    </location>
</feature>
<evidence type="ECO:0000313" key="11">
    <source>
        <dbReference type="EMBL" id="HIZ23848.1"/>
    </source>
</evidence>
<keyword evidence="4 9" id="KW-0418">Kinase</keyword>
<evidence type="ECO:0000256" key="4">
    <source>
        <dbReference type="ARBA" id="ARBA00022777"/>
    </source>
</evidence>
<keyword evidence="9" id="KW-0963">Cytoplasm</keyword>
<feature type="binding site" evidence="9">
    <location>
        <position position="278"/>
    </location>
    <ligand>
        <name>K(+)</name>
        <dbReference type="ChEBI" id="CHEBI:29103"/>
    </ligand>
</feature>
<keyword evidence="6 9" id="KW-0460">Magnesium</keyword>
<feature type="binding site" evidence="9">
    <location>
        <begin position="211"/>
        <end position="216"/>
    </location>
    <ligand>
        <name>ATP</name>
        <dbReference type="ChEBI" id="CHEBI:30616"/>
    </ligand>
</feature>
<comment type="subunit">
    <text evidence="9">Homodimer.</text>
</comment>
<dbReference type="SUPFAM" id="SSF53613">
    <property type="entry name" value="Ribokinase-like"/>
    <property type="match status" value="1"/>
</dbReference>
<keyword evidence="3 9" id="KW-0547">Nucleotide-binding</keyword>
<dbReference type="Proteomes" id="UP000824041">
    <property type="component" value="Unassembled WGS sequence"/>
</dbReference>
<evidence type="ECO:0000256" key="2">
    <source>
        <dbReference type="ARBA" id="ARBA00022723"/>
    </source>
</evidence>
<organism evidence="11 12">
    <name type="scientific">Candidatus Blautia faecigallinarum</name>
    <dbReference type="NCBI Taxonomy" id="2838488"/>
    <lineage>
        <taxon>Bacteria</taxon>
        <taxon>Bacillati</taxon>
        <taxon>Bacillota</taxon>
        <taxon>Clostridia</taxon>
        <taxon>Lachnospirales</taxon>
        <taxon>Lachnospiraceae</taxon>
        <taxon>Blautia</taxon>
    </lineage>
</organism>
<name>A0A9D2IUD9_9FIRM</name>
<evidence type="ECO:0000313" key="12">
    <source>
        <dbReference type="Proteomes" id="UP000824041"/>
    </source>
</evidence>
<keyword evidence="8 9" id="KW-0119">Carbohydrate metabolism</keyword>